<dbReference type="InterPro" id="IPR051533">
    <property type="entry name" value="WaaL-like"/>
</dbReference>
<feature type="transmembrane region" description="Helical" evidence="1">
    <location>
        <begin position="76"/>
        <end position="96"/>
    </location>
</feature>
<dbReference type="PANTHER" id="PTHR37422">
    <property type="entry name" value="TEICHURONIC ACID BIOSYNTHESIS PROTEIN TUAE"/>
    <property type="match status" value="1"/>
</dbReference>
<feature type="transmembrane region" description="Helical" evidence="1">
    <location>
        <begin position="223"/>
        <end position="244"/>
    </location>
</feature>
<evidence type="ECO:0008006" key="4">
    <source>
        <dbReference type="Google" id="ProtNLM"/>
    </source>
</evidence>
<gene>
    <name evidence="2" type="ORF">PCC6912_10850</name>
</gene>
<organism evidence="2 3">
    <name type="scientific">Chlorogloeopsis fritschii PCC 6912</name>
    <dbReference type="NCBI Taxonomy" id="211165"/>
    <lineage>
        <taxon>Bacteria</taxon>
        <taxon>Bacillati</taxon>
        <taxon>Cyanobacteriota</taxon>
        <taxon>Cyanophyceae</taxon>
        <taxon>Nostocales</taxon>
        <taxon>Chlorogloeopsidaceae</taxon>
        <taxon>Chlorogloeopsis</taxon>
    </lineage>
</organism>
<comment type="caution">
    <text evidence="2">The sequence shown here is derived from an EMBL/GenBank/DDBJ whole genome shotgun (WGS) entry which is preliminary data.</text>
</comment>
<keyword evidence="1" id="KW-0472">Membrane</keyword>
<keyword evidence="3" id="KW-1185">Reference proteome</keyword>
<proteinExistence type="predicted"/>
<name>A0A433NNR0_CHLFR</name>
<evidence type="ECO:0000313" key="2">
    <source>
        <dbReference type="EMBL" id="RUR84969.1"/>
    </source>
</evidence>
<dbReference type="STRING" id="211165.GCA_000317285_03125"/>
<sequence>MWFITPLLSRLIDYRSGFDATRFILISQYLVTLITMYTALKELPRSYRQGGLPFVLAFVGVFYGYLIGLVKTTPFTAFRGLLDWLTPISFALYIFVRWRDYPQYRQNITRIFLWGVLVTGVYGIVQFLIAPEWDRFWLISTKLTSFGNPEPFGLRIWSTMASPGPFATVIMAGLLVLFHSKEFLTIPAAAAGYLTFLLTMVRTLWGAWLVGVLTLLSSLKPKIQMRLMVTILVMAVCVVPLANMEPFSGVITKRLETFSNLEKDNSAQIRQEIYKNGLTKALTNGLGNGIGNTFIVNEKGLLEPIVIDSGILDMFFTLGWFGAVFYLGGLILLMFQVLQYIEPRFDQFMAVARAIGIACFATLPGGSGMLGVAGMILWGFLAITVAGHKYYVQQNYVQQRNSRFN</sequence>
<feature type="transmembrane region" description="Helical" evidence="1">
    <location>
        <begin position="315"/>
        <end position="335"/>
    </location>
</feature>
<feature type="transmembrane region" description="Helical" evidence="1">
    <location>
        <begin position="20"/>
        <end position="40"/>
    </location>
</feature>
<dbReference type="AlphaFoldDB" id="A0A433NNR0"/>
<feature type="transmembrane region" description="Helical" evidence="1">
    <location>
        <begin position="156"/>
        <end position="178"/>
    </location>
</feature>
<keyword evidence="1" id="KW-1133">Transmembrane helix</keyword>
<dbReference type="PANTHER" id="PTHR37422:SF13">
    <property type="entry name" value="LIPOPOLYSACCHARIDE BIOSYNTHESIS PROTEIN PA4999-RELATED"/>
    <property type="match status" value="1"/>
</dbReference>
<reference evidence="2 3" key="1">
    <citation type="journal article" date="2019" name="Genome Biol. Evol.">
        <title>Day and night: Metabolic profiles and evolutionary relationships of six axenic non-marine cyanobacteria.</title>
        <authorList>
            <person name="Will S.E."/>
            <person name="Henke P."/>
            <person name="Boedeker C."/>
            <person name="Huang S."/>
            <person name="Brinkmann H."/>
            <person name="Rohde M."/>
            <person name="Jarek M."/>
            <person name="Friedl T."/>
            <person name="Seufert S."/>
            <person name="Schumacher M."/>
            <person name="Overmann J."/>
            <person name="Neumann-Schaal M."/>
            <person name="Petersen J."/>
        </authorList>
    </citation>
    <scope>NUCLEOTIDE SEQUENCE [LARGE SCALE GENOMIC DNA]</scope>
    <source>
        <strain evidence="2 3">PCC 6912</strain>
    </source>
</reference>
<feature type="transmembrane region" description="Helical" evidence="1">
    <location>
        <begin position="52"/>
        <end position="70"/>
    </location>
</feature>
<keyword evidence="1" id="KW-0812">Transmembrane</keyword>
<feature type="transmembrane region" description="Helical" evidence="1">
    <location>
        <begin position="355"/>
        <end position="381"/>
    </location>
</feature>
<feature type="transmembrane region" description="Helical" evidence="1">
    <location>
        <begin position="108"/>
        <end position="129"/>
    </location>
</feature>
<protein>
    <recommendedName>
        <fullName evidence="4">Glucose-6-phosphate isomerase</fullName>
    </recommendedName>
</protein>
<feature type="transmembrane region" description="Helical" evidence="1">
    <location>
        <begin position="190"/>
        <end position="211"/>
    </location>
</feature>
<dbReference type="Proteomes" id="UP000268857">
    <property type="component" value="Unassembled WGS sequence"/>
</dbReference>
<accession>A0A433NNR0</accession>
<dbReference type="EMBL" id="RSCJ01000003">
    <property type="protein sequence ID" value="RUR84969.1"/>
    <property type="molecule type" value="Genomic_DNA"/>
</dbReference>
<evidence type="ECO:0000313" key="3">
    <source>
        <dbReference type="Proteomes" id="UP000268857"/>
    </source>
</evidence>
<evidence type="ECO:0000256" key="1">
    <source>
        <dbReference type="SAM" id="Phobius"/>
    </source>
</evidence>